<protein>
    <recommendedName>
        <fullName evidence="2">Dienelactone hydrolase domain-containing protein</fullName>
    </recommendedName>
</protein>
<dbReference type="InterPro" id="IPR002925">
    <property type="entry name" value="Dienelactn_hydro"/>
</dbReference>
<evidence type="ECO:0000259" key="2">
    <source>
        <dbReference type="Pfam" id="PF01738"/>
    </source>
</evidence>
<dbReference type="Pfam" id="PF13517">
    <property type="entry name" value="FG-GAP_3"/>
    <property type="match status" value="2"/>
</dbReference>
<gene>
    <name evidence="3" type="ORF">VCS650_LOCUS8023</name>
</gene>
<name>A0A813XWM5_9BILA</name>
<dbReference type="AlphaFoldDB" id="A0A813XWM5"/>
<feature type="domain" description="Dienelactone hydrolase" evidence="2">
    <location>
        <begin position="37"/>
        <end position="250"/>
    </location>
</feature>
<dbReference type="SUPFAM" id="SSF69318">
    <property type="entry name" value="Integrin alpha N-terminal domain"/>
    <property type="match status" value="1"/>
</dbReference>
<dbReference type="Gene3D" id="3.40.50.1820">
    <property type="entry name" value="alpha/beta hydrolase"/>
    <property type="match status" value="1"/>
</dbReference>
<evidence type="ECO:0000313" key="4">
    <source>
        <dbReference type="Proteomes" id="UP000663891"/>
    </source>
</evidence>
<organism evidence="3 4">
    <name type="scientific">Adineta steineri</name>
    <dbReference type="NCBI Taxonomy" id="433720"/>
    <lineage>
        <taxon>Eukaryota</taxon>
        <taxon>Metazoa</taxon>
        <taxon>Spiralia</taxon>
        <taxon>Gnathifera</taxon>
        <taxon>Rotifera</taxon>
        <taxon>Eurotatoria</taxon>
        <taxon>Bdelloidea</taxon>
        <taxon>Adinetida</taxon>
        <taxon>Adinetidae</taxon>
        <taxon>Adineta</taxon>
    </lineage>
</organism>
<dbReference type="Pfam" id="PF01738">
    <property type="entry name" value="DLH"/>
    <property type="match status" value="1"/>
</dbReference>
<dbReference type="EMBL" id="CAJNON010000052">
    <property type="protein sequence ID" value="CAF0876740.1"/>
    <property type="molecule type" value="Genomic_DNA"/>
</dbReference>
<dbReference type="OrthoDB" id="10019231at2759"/>
<evidence type="ECO:0000256" key="1">
    <source>
        <dbReference type="ARBA" id="ARBA00022729"/>
    </source>
</evidence>
<dbReference type="InterPro" id="IPR013517">
    <property type="entry name" value="FG-GAP"/>
</dbReference>
<evidence type="ECO:0000313" key="3">
    <source>
        <dbReference type="EMBL" id="CAF0876740.1"/>
    </source>
</evidence>
<dbReference type="InterPro" id="IPR029058">
    <property type="entry name" value="AB_hydrolase_fold"/>
</dbReference>
<dbReference type="Gene3D" id="2.30.30.100">
    <property type="match status" value="1"/>
</dbReference>
<dbReference type="InterPro" id="IPR028994">
    <property type="entry name" value="Integrin_alpha_N"/>
</dbReference>
<sequence>MATETNDGKLNECCLTEYRPLPGTPQGQIIKIADIDTYQILGKDVTSKGKAIVLLTDVFGLTKNPRMTADEISEKSGFDVYVPDICNGDPVASSFLSNMPEAPGEKLSIGAKIGMTAKMVSTFGPWIIRHRQAVTLPIIEKFLKTLRSEHGVNRIEVAGYCFGGYYAVLVGGEKYNLVDAVVGCHVSMTSKAQYEQMNVPIAFACAQEDHSFSDAFRAEVEQILACKPDVPSKFLSTEGTVHGFAARPNPDNPVVMKGLAVGDFNNDNRLDIITANSAIDNVGLFLGYVTEDFLISPAYSIEPSSLPTSIAVGDFNNDTRLDIVIANNGTNNIMILDGSGYGTFVSQTNYSTGNDSQPCWVAVSDLNNDNLLDIVVANSGADNVGIFLANGSGTFLNQMTYFTGLRSQPYSVVIVDFDNDTHLDIAVASYGSNSVGVFFGYGNGSFGNQLIFYTGYQSHPYALAVGDVNNDNLTDIIATNNGYGKALTRASPHWPGIFNMLGKCMKNECCCPTDFTLTQQGSNHLRIQVQFDNHCKEPLDAVLPLPSGFNIVLPVSKDKLNCTLSDDSNMLTVDNIDRPPCSDTAVRRGAAL</sequence>
<comment type="caution">
    <text evidence="3">The sequence shown here is derived from an EMBL/GenBank/DDBJ whole genome shotgun (WGS) entry which is preliminary data.</text>
</comment>
<accession>A0A813XWM5</accession>
<proteinExistence type="predicted"/>
<dbReference type="PANTHER" id="PTHR46580:SF4">
    <property type="entry name" value="ATP_GTP-BINDING PROTEIN"/>
    <property type="match status" value="1"/>
</dbReference>
<reference evidence="3" key="1">
    <citation type="submission" date="2021-02" db="EMBL/GenBank/DDBJ databases">
        <authorList>
            <person name="Nowell W R."/>
        </authorList>
    </citation>
    <scope>NUCLEOTIDE SEQUENCE</scope>
</reference>
<dbReference type="Proteomes" id="UP000663891">
    <property type="component" value="Unassembled WGS sequence"/>
</dbReference>
<dbReference type="Pfam" id="PF01839">
    <property type="entry name" value="FG-GAP"/>
    <property type="match status" value="1"/>
</dbReference>
<keyword evidence="1" id="KW-0732">Signal</keyword>
<dbReference type="SUPFAM" id="SSF53474">
    <property type="entry name" value="alpha/beta-Hydrolases"/>
    <property type="match status" value="1"/>
</dbReference>
<dbReference type="Gene3D" id="2.130.10.130">
    <property type="entry name" value="Integrin alpha, N-terminal"/>
    <property type="match status" value="1"/>
</dbReference>
<dbReference type="GO" id="GO:0016787">
    <property type="term" value="F:hydrolase activity"/>
    <property type="evidence" value="ECO:0007669"/>
    <property type="project" value="InterPro"/>
</dbReference>
<dbReference type="PANTHER" id="PTHR46580">
    <property type="entry name" value="SENSOR KINASE-RELATED"/>
    <property type="match status" value="1"/>
</dbReference>